<comment type="caution">
    <text evidence="2">The sequence shown here is derived from an EMBL/GenBank/DDBJ whole genome shotgun (WGS) entry which is preliminary data.</text>
</comment>
<sequence length="93" mass="10780">MLFIVIYILILFTIYLVKKNEFIGYILARGMLKLCFIIGIMLSIQTVFQLVNKIEIPVPALITKVLIFVVLAVFARYIERNLKGNFIYSNSDF</sequence>
<feature type="transmembrane region" description="Helical" evidence="1">
    <location>
        <begin position="58"/>
        <end position="78"/>
    </location>
</feature>
<protein>
    <submittedName>
        <fullName evidence="2">Uncharacterized protein</fullName>
    </submittedName>
</protein>
<feature type="transmembrane region" description="Helical" evidence="1">
    <location>
        <begin position="6"/>
        <end position="27"/>
    </location>
</feature>
<keyword evidence="1" id="KW-1133">Transmembrane helix</keyword>
<name>D5Q9D0_CLODI</name>
<dbReference type="HOGENOM" id="CLU_2397027_0_0_9"/>
<evidence type="ECO:0000256" key="1">
    <source>
        <dbReference type="SAM" id="Phobius"/>
    </source>
</evidence>
<reference evidence="2 3" key="1">
    <citation type="submission" date="2010-05" db="EMBL/GenBank/DDBJ databases">
        <authorList>
            <person name="Qin X."/>
            <person name="Bachman B."/>
            <person name="Battles P."/>
            <person name="Bell A."/>
            <person name="Bess C."/>
            <person name="Bickham C."/>
            <person name="Chaboub L."/>
            <person name="Chen D."/>
            <person name="Coyle M."/>
            <person name="Deiros D.R."/>
            <person name="Dinh H."/>
            <person name="Forbes L."/>
            <person name="Fowler G."/>
            <person name="Francisco L."/>
            <person name="Fu Q."/>
            <person name="Gubbala S."/>
            <person name="Hale W."/>
            <person name="Han Y."/>
            <person name="Hemphill L."/>
            <person name="Highlander S.K."/>
            <person name="Hirani K."/>
            <person name="Hogues M."/>
            <person name="Jackson L."/>
            <person name="Jakkamsetti A."/>
            <person name="Javaid M."/>
            <person name="Jiang H."/>
            <person name="Korchina V."/>
            <person name="Kovar C."/>
            <person name="Lara F."/>
            <person name="Lee S."/>
            <person name="Mata R."/>
            <person name="Mathew T."/>
            <person name="Moen C."/>
            <person name="Morales K."/>
            <person name="Munidasa M."/>
            <person name="Nazareth L."/>
            <person name="Ngo R."/>
            <person name="Nguyen L."/>
            <person name="Okwuonu G."/>
            <person name="Ongeri F."/>
            <person name="Patil S."/>
            <person name="Petrosino J."/>
            <person name="Pham C."/>
            <person name="Pham P."/>
            <person name="Pu L.-L."/>
            <person name="Puazo M."/>
            <person name="Raj R."/>
            <person name="Reid J."/>
            <person name="Rouhana J."/>
            <person name="Saada N."/>
            <person name="Shang Y."/>
            <person name="Simmons D."/>
            <person name="Thornton R."/>
            <person name="Warren J."/>
            <person name="Weissenberger G."/>
            <person name="Zhang J."/>
            <person name="Zhang L."/>
            <person name="Zhou C."/>
            <person name="Zhu D."/>
            <person name="Muzny D."/>
            <person name="Worley K."/>
            <person name="Gibbs R."/>
        </authorList>
    </citation>
    <scope>NUCLEOTIDE SEQUENCE [LARGE SCALE GENOMIC DNA]</scope>
    <source>
        <strain evidence="2 3">NAP08</strain>
    </source>
</reference>
<evidence type="ECO:0000313" key="2">
    <source>
        <dbReference type="EMBL" id="EFH05495.1"/>
    </source>
</evidence>
<gene>
    <name evidence="2" type="ORF">HMPREF0220_3514</name>
</gene>
<keyword evidence="1" id="KW-0812">Transmembrane</keyword>
<proteinExistence type="predicted"/>
<accession>D5Q9D0</accession>
<evidence type="ECO:0000313" key="3">
    <source>
        <dbReference type="Proteomes" id="UP000003227"/>
    </source>
</evidence>
<dbReference type="Proteomes" id="UP000003227">
    <property type="component" value="Unassembled WGS sequence"/>
</dbReference>
<dbReference type="AlphaFoldDB" id="D5Q9D0"/>
<keyword evidence="1" id="KW-0472">Membrane</keyword>
<dbReference type="EMBL" id="ADNX01000097">
    <property type="protein sequence ID" value="EFH05495.1"/>
    <property type="molecule type" value="Genomic_DNA"/>
</dbReference>
<organism evidence="2 3">
    <name type="scientific">Clostridioides difficile NAP08</name>
    <dbReference type="NCBI Taxonomy" id="525259"/>
    <lineage>
        <taxon>Bacteria</taxon>
        <taxon>Bacillati</taxon>
        <taxon>Bacillota</taxon>
        <taxon>Clostridia</taxon>
        <taxon>Peptostreptococcales</taxon>
        <taxon>Peptostreptococcaceae</taxon>
        <taxon>Clostridioides</taxon>
    </lineage>
</organism>
<feature type="transmembrane region" description="Helical" evidence="1">
    <location>
        <begin position="34"/>
        <end position="52"/>
    </location>
</feature>